<proteinExistence type="predicted"/>
<name>A0A401LUP2_9BACE</name>
<evidence type="ECO:0000256" key="1">
    <source>
        <dbReference type="SAM" id="Phobius"/>
    </source>
</evidence>
<feature type="transmembrane region" description="Helical" evidence="1">
    <location>
        <begin position="61"/>
        <end position="81"/>
    </location>
</feature>
<organism evidence="2 3">
    <name type="scientific">Bacteroides faecalis</name>
    <dbReference type="NCBI Taxonomy" id="2447885"/>
    <lineage>
        <taxon>Bacteria</taxon>
        <taxon>Pseudomonadati</taxon>
        <taxon>Bacteroidota</taxon>
        <taxon>Bacteroidia</taxon>
        <taxon>Bacteroidales</taxon>
        <taxon>Bacteroidaceae</taxon>
        <taxon>Bacteroides</taxon>
    </lineage>
</organism>
<gene>
    <name evidence="2" type="ORF">KGMB02408_22300</name>
</gene>
<keyword evidence="3" id="KW-1185">Reference proteome</keyword>
<protein>
    <submittedName>
        <fullName evidence="2">Uncharacterized protein</fullName>
    </submittedName>
</protein>
<evidence type="ECO:0000313" key="2">
    <source>
        <dbReference type="EMBL" id="GCB35285.1"/>
    </source>
</evidence>
<dbReference type="EMBL" id="BHWB01000005">
    <property type="protein sequence ID" value="GCB35285.1"/>
    <property type="molecule type" value="Genomic_DNA"/>
</dbReference>
<comment type="caution">
    <text evidence="2">The sequence shown here is derived from an EMBL/GenBank/DDBJ whole genome shotgun (WGS) entry which is preliminary data.</text>
</comment>
<keyword evidence="1" id="KW-0472">Membrane</keyword>
<evidence type="ECO:0000313" key="3">
    <source>
        <dbReference type="Proteomes" id="UP000288079"/>
    </source>
</evidence>
<accession>A0A401LUP2</accession>
<dbReference type="Proteomes" id="UP000288079">
    <property type="component" value="Unassembled WGS sequence"/>
</dbReference>
<sequence length="82" mass="9884">MNRDVRFSFLIHSHRALNNCRVFSGIELFDRFNNDEIYMECKASIDKLIRKEKCYSLRGKLTFYIRFILILCGFESIFSFIE</sequence>
<keyword evidence="1" id="KW-1133">Transmembrane helix</keyword>
<dbReference type="AlphaFoldDB" id="A0A401LUP2"/>
<keyword evidence="1" id="KW-0812">Transmembrane</keyword>
<reference evidence="2 3" key="1">
    <citation type="submission" date="2018-10" db="EMBL/GenBank/DDBJ databases">
        <title>Draft Genome Sequence of Bacteroides sp. KCTC 15687.</title>
        <authorList>
            <person name="Yu S.Y."/>
            <person name="Kim J.S."/>
            <person name="Oh B.S."/>
            <person name="Park S.H."/>
            <person name="Kang S.W."/>
            <person name="Park J.E."/>
            <person name="Choi S.H."/>
            <person name="Han K.I."/>
            <person name="Lee K.C."/>
            <person name="Eom M.K."/>
            <person name="Suh M.K."/>
            <person name="Lee D.H."/>
            <person name="Yoon H."/>
            <person name="Kim B."/>
            <person name="Yang S.J."/>
            <person name="Lee J.S."/>
            <person name="Lee J.H."/>
        </authorList>
    </citation>
    <scope>NUCLEOTIDE SEQUENCE [LARGE SCALE GENOMIC DNA]</scope>
    <source>
        <strain evidence="2 3">KCTC 15687</strain>
    </source>
</reference>